<reference evidence="7 8" key="1">
    <citation type="submission" date="2016-09" db="EMBL/GenBank/DDBJ databases">
        <title>The draft genome of Dichanthelium oligosanthes: A C3 panicoid grass species.</title>
        <authorList>
            <person name="Studer A.J."/>
            <person name="Schnable J.C."/>
            <person name="Brutnell T.P."/>
        </authorList>
    </citation>
    <scope>NUCLEOTIDE SEQUENCE [LARGE SCALE GENOMIC DNA]</scope>
    <source>
        <strain evidence="8">cv. Kellogg 1175</strain>
        <tissue evidence="7">Leaf</tissue>
    </source>
</reference>
<dbReference type="GO" id="GO:0016709">
    <property type="term" value="F:oxidoreductase activity, acting on paired donors, with incorporation or reduction of molecular oxygen, NAD(P)H as one donor, and incorporation of one atom of oxygen"/>
    <property type="evidence" value="ECO:0007669"/>
    <property type="project" value="TreeGrafter"/>
</dbReference>
<feature type="chain" id="PRO_5009187743" description="Cytochrome P450" evidence="6">
    <location>
        <begin position="23"/>
        <end position="238"/>
    </location>
</feature>
<dbReference type="InterPro" id="IPR051103">
    <property type="entry name" value="Plant_metabolite_P450s"/>
</dbReference>
<keyword evidence="4" id="KW-1133">Transmembrane helix</keyword>
<dbReference type="Gene3D" id="1.10.630.10">
    <property type="entry name" value="Cytochrome P450"/>
    <property type="match status" value="1"/>
</dbReference>
<evidence type="ECO:0000256" key="4">
    <source>
        <dbReference type="ARBA" id="ARBA00022989"/>
    </source>
</evidence>
<accession>A0A1E5V503</accession>
<comment type="subcellular location">
    <subcellularLocation>
        <location evidence="1">Membrane</location>
        <topology evidence="1">Single-pass membrane protein</topology>
    </subcellularLocation>
</comment>
<keyword evidence="5" id="KW-0472">Membrane</keyword>
<dbReference type="InterPro" id="IPR036396">
    <property type="entry name" value="Cyt_P450_sf"/>
</dbReference>
<protein>
    <recommendedName>
        <fullName evidence="9">Cytochrome P450</fullName>
    </recommendedName>
</protein>
<evidence type="ECO:0000256" key="3">
    <source>
        <dbReference type="ARBA" id="ARBA00022723"/>
    </source>
</evidence>
<sequence length="238" mass="26972">METPLLLIFTLLPLLFFLAVLRRNRRRGHPSPIPPAIEVRDPAVARCMLIDHIYADAFSNRPLSPFPVDFDAGRPVSHTINTVPYGPLWRVLRCNLTADVLHPSRLGLLAPLQREAVEALIADLSAHGQQVVVVHDSLRPAVFTVVTRMCFSDGVHARDVRAMQDALQEFFLSFAEANALAASRLSRFLHWRRWLRFAGTFDRLIELFHPLIESKRRLTNVAMVVVIEGLGSIFREVR</sequence>
<name>A0A1E5V503_9POAL</name>
<comment type="caution">
    <text evidence="7">The sequence shown here is derived from an EMBL/GenBank/DDBJ whole genome shotgun (WGS) entry which is preliminary data.</text>
</comment>
<evidence type="ECO:0000256" key="1">
    <source>
        <dbReference type="ARBA" id="ARBA00004167"/>
    </source>
</evidence>
<evidence type="ECO:0000313" key="8">
    <source>
        <dbReference type="Proteomes" id="UP000095767"/>
    </source>
</evidence>
<dbReference type="GO" id="GO:0016020">
    <property type="term" value="C:membrane"/>
    <property type="evidence" value="ECO:0007669"/>
    <property type="project" value="UniProtKB-SubCell"/>
</dbReference>
<dbReference type="OrthoDB" id="693279at2759"/>
<keyword evidence="2" id="KW-0812">Transmembrane</keyword>
<keyword evidence="8" id="KW-1185">Reference proteome</keyword>
<evidence type="ECO:0000256" key="2">
    <source>
        <dbReference type="ARBA" id="ARBA00022692"/>
    </source>
</evidence>
<dbReference type="PANTHER" id="PTHR24298">
    <property type="entry name" value="FLAVONOID 3'-MONOOXYGENASE-RELATED"/>
    <property type="match status" value="1"/>
</dbReference>
<dbReference type="GO" id="GO:0020037">
    <property type="term" value="F:heme binding"/>
    <property type="evidence" value="ECO:0007669"/>
    <property type="project" value="InterPro"/>
</dbReference>
<dbReference type="GO" id="GO:0005506">
    <property type="term" value="F:iron ion binding"/>
    <property type="evidence" value="ECO:0007669"/>
    <property type="project" value="InterPro"/>
</dbReference>
<dbReference type="AlphaFoldDB" id="A0A1E5V503"/>
<evidence type="ECO:0000313" key="7">
    <source>
        <dbReference type="EMBL" id="OEL20246.1"/>
    </source>
</evidence>
<proteinExistence type="predicted"/>
<dbReference type="EMBL" id="LWDX02051343">
    <property type="protein sequence ID" value="OEL20246.1"/>
    <property type="molecule type" value="Genomic_DNA"/>
</dbReference>
<gene>
    <name evidence="7" type="ORF">BAE44_0018735</name>
</gene>
<evidence type="ECO:0000256" key="6">
    <source>
        <dbReference type="SAM" id="SignalP"/>
    </source>
</evidence>
<evidence type="ECO:0008006" key="9">
    <source>
        <dbReference type="Google" id="ProtNLM"/>
    </source>
</evidence>
<keyword evidence="3" id="KW-0479">Metal-binding</keyword>
<feature type="signal peptide" evidence="6">
    <location>
        <begin position="1"/>
        <end position="22"/>
    </location>
</feature>
<organism evidence="7 8">
    <name type="scientific">Dichanthelium oligosanthes</name>
    <dbReference type="NCBI Taxonomy" id="888268"/>
    <lineage>
        <taxon>Eukaryota</taxon>
        <taxon>Viridiplantae</taxon>
        <taxon>Streptophyta</taxon>
        <taxon>Embryophyta</taxon>
        <taxon>Tracheophyta</taxon>
        <taxon>Spermatophyta</taxon>
        <taxon>Magnoliopsida</taxon>
        <taxon>Liliopsida</taxon>
        <taxon>Poales</taxon>
        <taxon>Poaceae</taxon>
        <taxon>PACMAD clade</taxon>
        <taxon>Panicoideae</taxon>
        <taxon>Panicodae</taxon>
        <taxon>Paniceae</taxon>
        <taxon>Dichantheliinae</taxon>
        <taxon>Dichanthelium</taxon>
    </lineage>
</organism>
<dbReference type="Proteomes" id="UP000095767">
    <property type="component" value="Unassembled WGS sequence"/>
</dbReference>
<keyword evidence="6" id="KW-0732">Signal</keyword>
<dbReference type="STRING" id="888268.A0A1E5V503"/>
<dbReference type="PANTHER" id="PTHR24298:SF389">
    <property type="entry name" value="OS04G0128400 PROTEIN"/>
    <property type="match status" value="1"/>
</dbReference>
<dbReference type="SUPFAM" id="SSF48264">
    <property type="entry name" value="Cytochrome P450"/>
    <property type="match status" value="1"/>
</dbReference>
<evidence type="ECO:0000256" key="5">
    <source>
        <dbReference type="ARBA" id="ARBA00023136"/>
    </source>
</evidence>